<dbReference type="AlphaFoldDB" id="A0AAD4HRE0"/>
<comment type="caution">
    <text evidence="1">The sequence shown here is derived from an EMBL/GenBank/DDBJ whole genome shotgun (WGS) entry which is preliminary data.</text>
</comment>
<evidence type="ECO:0000313" key="2">
    <source>
        <dbReference type="Proteomes" id="UP001195769"/>
    </source>
</evidence>
<accession>A0AAD4HRE0</accession>
<reference evidence="1" key="1">
    <citation type="journal article" date="2020" name="New Phytol.">
        <title>Comparative genomics reveals dynamic genome evolution in host specialist ectomycorrhizal fungi.</title>
        <authorList>
            <person name="Lofgren L.A."/>
            <person name="Nguyen N.H."/>
            <person name="Vilgalys R."/>
            <person name="Ruytinx J."/>
            <person name="Liao H.L."/>
            <person name="Branco S."/>
            <person name="Kuo A."/>
            <person name="LaButti K."/>
            <person name="Lipzen A."/>
            <person name="Andreopoulos W."/>
            <person name="Pangilinan J."/>
            <person name="Riley R."/>
            <person name="Hundley H."/>
            <person name="Na H."/>
            <person name="Barry K."/>
            <person name="Grigoriev I.V."/>
            <person name="Stajich J.E."/>
            <person name="Kennedy P.G."/>
        </authorList>
    </citation>
    <scope>NUCLEOTIDE SEQUENCE</scope>
    <source>
        <strain evidence="1">FC203</strain>
    </source>
</reference>
<evidence type="ECO:0000313" key="1">
    <source>
        <dbReference type="EMBL" id="KAG1905786.1"/>
    </source>
</evidence>
<protein>
    <submittedName>
        <fullName evidence="1">Uncharacterized protein</fullName>
    </submittedName>
</protein>
<dbReference type="Gene3D" id="1.25.10.10">
    <property type="entry name" value="Leucine-rich Repeat Variant"/>
    <property type="match status" value="1"/>
</dbReference>
<dbReference type="GeneID" id="64670872"/>
<organism evidence="1 2">
    <name type="scientific">Suillus fuscotomentosus</name>
    <dbReference type="NCBI Taxonomy" id="1912939"/>
    <lineage>
        <taxon>Eukaryota</taxon>
        <taxon>Fungi</taxon>
        <taxon>Dikarya</taxon>
        <taxon>Basidiomycota</taxon>
        <taxon>Agaricomycotina</taxon>
        <taxon>Agaricomycetes</taxon>
        <taxon>Agaricomycetidae</taxon>
        <taxon>Boletales</taxon>
        <taxon>Suillineae</taxon>
        <taxon>Suillaceae</taxon>
        <taxon>Suillus</taxon>
    </lineage>
</organism>
<dbReference type="RefSeq" id="XP_041231361.1">
    <property type="nucleotide sequence ID" value="XM_041376574.1"/>
</dbReference>
<dbReference type="Pfam" id="PF18784">
    <property type="entry name" value="CRM1_repeat_2"/>
    <property type="match status" value="1"/>
</dbReference>
<dbReference type="InterPro" id="IPR011989">
    <property type="entry name" value="ARM-like"/>
</dbReference>
<name>A0AAD4HRE0_9AGAM</name>
<keyword evidence="2" id="KW-1185">Reference proteome</keyword>
<dbReference type="Proteomes" id="UP001195769">
    <property type="component" value="Unassembled WGS sequence"/>
</dbReference>
<dbReference type="EMBL" id="JABBWK010000006">
    <property type="protein sequence ID" value="KAG1905786.1"/>
    <property type="molecule type" value="Genomic_DNA"/>
</dbReference>
<proteinExistence type="predicted"/>
<sequence>MYSKTGVVTQLTDLRSQAHRVILDWVSCFQFTVDSGTFLKVAYVLPVSYAQTLGSEAIYESVYMELRQGEQSEGLTQFIIPTGWIRVCMYTDRDLVTRPVLQKVAEAETEGSLFRSDGPSFDGASFEDSDFLSAFNDWIDTSSVPAVGGTTSPVSSGVELLSQVPDDEGVPSSNGPGSMFTTFLLTPLFNVTASGQSLPGASSLQRYVLCTPADFKAGIIYDCDFLAAHFPFAHVCIQDAKALAKNYLTICGMDMDSFAAYCTQAIEEMLTVANSAGQPAESGFRCCITQKTKDLNLYSRDAIKIVSSEYDRFKKALKDNSHPLVNCKKKLRLDGFALNTKRPHEIIPYITSITGLTAWNGTNLYRRKTILILLAYRILKVVHQHKSNRSLLELFPHQYESLPEHSIALVCAMYVIRFRRVFPGHEIHKISSPILEREACHQLVLLRRAREGTSDAAVALNRWINTRHGDGGWEQDLLSEFYQVFQLTHWSRNFLECTNYFPNLIVRHITLNIVPRSLNGIRNFVVEVTVKVASDETTTRKEKTMSLRKNTYSDVLSNLRLVVIERMMKPEEVLIVENDEGEIIREFMKELGMIVLYK</sequence>
<dbReference type="InterPro" id="IPR041235">
    <property type="entry name" value="Exp1_repeat_2"/>
</dbReference>
<gene>
    <name evidence="1" type="ORF">F5891DRAFT_975944</name>
</gene>